<evidence type="ECO:0000313" key="2">
    <source>
        <dbReference type="Proteomes" id="UP000053647"/>
    </source>
</evidence>
<reference evidence="2" key="2">
    <citation type="submission" date="2015-01" db="EMBL/GenBank/DDBJ databases">
        <title>Evolutionary Origins and Diversification of the Mycorrhizal Mutualists.</title>
        <authorList>
            <consortium name="DOE Joint Genome Institute"/>
            <consortium name="Mycorrhizal Genomics Consortium"/>
            <person name="Kohler A."/>
            <person name="Kuo A."/>
            <person name="Nagy L.G."/>
            <person name="Floudas D."/>
            <person name="Copeland A."/>
            <person name="Barry K.W."/>
            <person name="Cichocki N."/>
            <person name="Veneault-Fourrey C."/>
            <person name="LaButti K."/>
            <person name="Lindquist E.A."/>
            <person name="Lipzen A."/>
            <person name="Lundell T."/>
            <person name="Morin E."/>
            <person name="Murat C."/>
            <person name="Riley R."/>
            <person name="Ohm R."/>
            <person name="Sun H."/>
            <person name="Tunlid A."/>
            <person name="Henrissat B."/>
            <person name="Grigoriev I.V."/>
            <person name="Hibbett D.S."/>
            <person name="Martin F."/>
        </authorList>
    </citation>
    <scope>NUCLEOTIDE SEQUENCE [LARGE SCALE GENOMIC DNA]</scope>
    <source>
        <strain evidence="2">ATCC 200175</strain>
    </source>
</reference>
<sequence length="70" mass="7933">MNQYIQAYQRSSLTTQHSQCVSHSSPSSALWLHTPPLSPFQALMRLPMVKRGCRVADTRCVDVRLFNVEG</sequence>
<accession>A0A0C9U8F3</accession>
<evidence type="ECO:0000313" key="1">
    <source>
        <dbReference type="EMBL" id="KIJ15351.1"/>
    </source>
</evidence>
<keyword evidence="2" id="KW-1185">Reference proteome</keyword>
<dbReference type="EMBL" id="KN819337">
    <property type="protein sequence ID" value="KIJ15351.1"/>
    <property type="molecule type" value="Genomic_DNA"/>
</dbReference>
<gene>
    <name evidence="1" type="ORF">PAXINDRAFT_99568</name>
</gene>
<dbReference type="Proteomes" id="UP000053647">
    <property type="component" value="Unassembled WGS sequence"/>
</dbReference>
<proteinExistence type="predicted"/>
<name>A0A0C9U8F3_PAXIN</name>
<dbReference type="OrthoDB" id="10524022at2759"/>
<reference evidence="1 2" key="1">
    <citation type="submission" date="2014-06" db="EMBL/GenBank/DDBJ databases">
        <authorList>
            <consortium name="DOE Joint Genome Institute"/>
            <person name="Kuo A."/>
            <person name="Kohler A."/>
            <person name="Nagy L.G."/>
            <person name="Floudas D."/>
            <person name="Copeland A."/>
            <person name="Barry K.W."/>
            <person name="Cichocki N."/>
            <person name="Veneault-Fourrey C."/>
            <person name="LaButti K."/>
            <person name="Lindquist E.A."/>
            <person name="Lipzen A."/>
            <person name="Lundell T."/>
            <person name="Morin E."/>
            <person name="Murat C."/>
            <person name="Sun H."/>
            <person name="Tunlid A."/>
            <person name="Henrissat B."/>
            <person name="Grigoriev I.V."/>
            <person name="Hibbett D.S."/>
            <person name="Martin F."/>
            <person name="Nordberg H.P."/>
            <person name="Cantor M.N."/>
            <person name="Hua S.X."/>
        </authorList>
    </citation>
    <scope>NUCLEOTIDE SEQUENCE [LARGE SCALE GENOMIC DNA]</scope>
    <source>
        <strain evidence="1 2">ATCC 200175</strain>
    </source>
</reference>
<protein>
    <submittedName>
        <fullName evidence="1">Uncharacterized protein</fullName>
    </submittedName>
</protein>
<dbReference type="AlphaFoldDB" id="A0A0C9U8F3"/>
<dbReference type="HOGENOM" id="CLU_2758500_0_0_1"/>
<organism evidence="1 2">
    <name type="scientific">Paxillus involutus ATCC 200175</name>
    <dbReference type="NCBI Taxonomy" id="664439"/>
    <lineage>
        <taxon>Eukaryota</taxon>
        <taxon>Fungi</taxon>
        <taxon>Dikarya</taxon>
        <taxon>Basidiomycota</taxon>
        <taxon>Agaricomycotina</taxon>
        <taxon>Agaricomycetes</taxon>
        <taxon>Agaricomycetidae</taxon>
        <taxon>Boletales</taxon>
        <taxon>Paxilineae</taxon>
        <taxon>Paxillaceae</taxon>
        <taxon>Paxillus</taxon>
    </lineage>
</organism>